<dbReference type="PATRIC" id="fig|1121305.3.peg.447"/>
<reference evidence="1 2" key="1">
    <citation type="submission" date="2016-02" db="EMBL/GenBank/DDBJ databases">
        <title>Genome sequence of Clostridium colicanis DSM 13634.</title>
        <authorList>
            <person name="Poehlein A."/>
            <person name="Daniel R."/>
        </authorList>
    </citation>
    <scope>NUCLEOTIDE SEQUENCE [LARGE SCALE GENOMIC DNA]</scope>
    <source>
        <strain evidence="1 2">DSM 13634</strain>
    </source>
</reference>
<protein>
    <recommendedName>
        <fullName evidence="3">Zinc ribbon domain protein</fullName>
    </recommendedName>
</protein>
<dbReference type="Proteomes" id="UP000075374">
    <property type="component" value="Unassembled WGS sequence"/>
</dbReference>
<keyword evidence="2" id="KW-1185">Reference proteome</keyword>
<evidence type="ECO:0000313" key="2">
    <source>
        <dbReference type="Proteomes" id="UP000075374"/>
    </source>
</evidence>
<dbReference type="EMBL" id="LTBB01000002">
    <property type="protein sequence ID" value="KYH29807.1"/>
    <property type="molecule type" value="Genomic_DNA"/>
</dbReference>
<name>A0A151AQX8_9CLOT</name>
<proteinExistence type="predicted"/>
<dbReference type="AlphaFoldDB" id="A0A151AQX8"/>
<dbReference type="STRING" id="1121305.CLCOL_04450"/>
<dbReference type="NCBIfam" id="NF045650">
    <property type="entry name" value="CD1247_Nterm"/>
    <property type="match status" value="1"/>
</dbReference>
<comment type="caution">
    <text evidence="1">The sequence shown here is derived from an EMBL/GenBank/DDBJ whole genome shotgun (WGS) entry which is preliminary data.</text>
</comment>
<dbReference type="InterPro" id="IPR054688">
    <property type="entry name" value="CD1247_N"/>
</dbReference>
<gene>
    <name evidence="1" type="ORF">CLCOL_04450</name>
</gene>
<evidence type="ECO:0000313" key="1">
    <source>
        <dbReference type="EMBL" id="KYH29807.1"/>
    </source>
</evidence>
<dbReference type="RefSeq" id="WP_061857377.1">
    <property type="nucleotide sequence ID" value="NZ_LTBB01000002.1"/>
</dbReference>
<evidence type="ECO:0008006" key="3">
    <source>
        <dbReference type="Google" id="ProtNLM"/>
    </source>
</evidence>
<organism evidence="1 2">
    <name type="scientific">Clostridium colicanis DSM 13634</name>
    <dbReference type="NCBI Taxonomy" id="1121305"/>
    <lineage>
        <taxon>Bacteria</taxon>
        <taxon>Bacillati</taxon>
        <taxon>Bacillota</taxon>
        <taxon>Clostridia</taxon>
        <taxon>Eubacteriales</taxon>
        <taxon>Clostridiaceae</taxon>
        <taxon>Clostridium</taxon>
    </lineage>
</organism>
<sequence>MSSLISRLSSLKEEIKDIESKGNFKEYKILSDMSDILMDIAVKIDKTEDSISEINEYVTVLDENLGNIEEEIYGFEEEEEEFNSYDYVDIECNKCHEILAVEKEFLNEEDELKCPNCHNLIYLK</sequence>
<accession>A0A151AQX8</accession>